<reference evidence="1" key="1">
    <citation type="submission" date="2020-06" db="EMBL/GenBank/DDBJ databases">
        <title>WGS assembly of Ceratodon purpureus strain R40.</title>
        <authorList>
            <person name="Carey S.B."/>
            <person name="Jenkins J."/>
            <person name="Shu S."/>
            <person name="Lovell J.T."/>
            <person name="Sreedasyam A."/>
            <person name="Maumus F."/>
            <person name="Tiley G.P."/>
            <person name="Fernandez-Pozo N."/>
            <person name="Barry K."/>
            <person name="Chen C."/>
            <person name="Wang M."/>
            <person name="Lipzen A."/>
            <person name="Daum C."/>
            <person name="Saski C.A."/>
            <person name="Payton A.C."/>
            <person name="Mcbreen J.C."/>
            <person name="Conrad R.E."/>
            <person name="Kollar L.M."/>
            <person name="Olsson S."/>
            <person name="Huttunen S."/>
            <person name="Landis J.B."/>
            <person name="Wickett N.J."/>
            <person name="Johnson M.G."/>
            <person name="Rensing S.A."/>
            <person name="Grimwood J."/>
            <person name="Schmutz J."/>
            <person name="Mcdaniel S.F."/>
        </authorList>
    </citation>
    <scope>NUCLEOTIDE SEQUENCE</scope>
    <source>
        <strain evidence="1">R40</strain>
    </source>
</reference>
<dbReference type="AlphaFoldDB" id="A0A8T0I462"/>
<evidence type="ECO:0000313" key="1">
    <source>
        <dbReference type="EMBL" id="KAG0578294.1"/>
    </source>
</evidence>
<sequence length="106" mass="12254">MTIQHHINFQDAGERTQRRSDMLLHIQGLMLDLAIGYQLPPDQKLVSKLPLREPSEHVKFQVPTLAKTEKREEQLRGERTALRMRRPTAAILAKPTLLGRQCIHKL</sequence>
<dbReference type="Proteomes" id="UP000822688">
    <property type="component" value="Chromosome 4"/>
</dbReference>
<proteinExistence type="predicted"/>
<dbReference type="OrthoDB" id="544685at2759"/>
<accession>A0A8T0I462</accession>
<organism evidence="1 2">
    <name type="scientific">Ceratodon purpureus</name>
    <name type="common">Fire moss</name>
    <name type="synonym">Dicranum purpureum</name>
    <dbReference type="NCBI Taxonomy" id="3225"/>
    <lineage>
        <taxon>Eukaryota</taxon>
        <taxon>Viridiplantae</taxon>
        <taxon>Streptophyta</taxon>
        <taxon>Embryophyta</taxon>
        <taxon>Bryophyta</taxon>
        <taxon>Bryophytina</taxon>
        <taxon>Bryopsida</taxon>
        <taxon>Dicranidae</taxon>
        <taxon>Pseudoditrichales</taxon>
        <taxon>Ditrichaceae</taxon>
        <taxon>Ceratodon</taxon>
    </lineage>
</organism>
<protein>
    <submittedName>
        <fullName evidence="1">Uncharacterized protein</fullName>
    </submittedName>
</protein>
<keyword evidence="2" id="KW-1185">Reference proteome</keyword>
<evidence type="ECO:0000313" key="2">
    <source>
        <dbReference type="Proteomes" id="UP000822688"/>
    </source>
</evidence>
<gene>
    <name evidence="1" type="ORF">KC19_4G012000</name>
</gene>
<name>A0A8T0I462_CERPU</name>
<dbReference type="EMBL" id="CM026424">
    <property type="protein sequence ID" value="KAG0578294.1"/>
    <property type="molecule type" value="Genomic_DNA"/>
</dbReference>
<comment type="caution">
    <text evidence="1">The sequence shown here is derived from an EMBL/GenBank/DDBJ whole genome shotgun (WGS) entry which is preliminary data.</text>
</comment>